<protein>
    <submittedName>
        <fullName evidence="2">Uncharacterized protein</fullName>
    </submittedName>
</protein>
<gene>
    <name evidence="2" type="ORF">KCN53_06140</name>
</gene>
<evidence type="ECO:0000313" key="2">
    <source>
        <dbReference type="EMBL" id="MBZ6378213.1"/>
    </source>
</evidence>
<sequence length="56" mass="6259">MFDDGFWTEQEDGFAGFDQQADLESYEQGEGGFGSEDMISLPETDEDDLDADLIDD</sequence>
<feature type="region of interest" description="Disordered" evidence="1">
    <location>
        <begin position="1"/>
        <end position="56"/>
    </location>
</feature>
<organism evidence="2 3">
    <name type="scientific">Pacificimonas aurantium</name>
    <dbReference type="NCBI Taxonomy" id="1250540"/>
    <lineage>
        <taxon>Bacteria</taxon>
        <taxon>Pseudomonadati</taxon>
        <taxon>Pseudomonadota</taxon>
        <taxon>Alphaproteobacteria</taxon>
        <taxon>Sphingomonadales</taxon>
        <taxon>Sphingosinicellaceae</taxon>
        <taxon>Pacificimonas</taxon>
    </lineage>
</organism>
<dbReference type="Proteomes" id="UP000824621">
    <property type="component" value="Unassembled WGS sequence"/>
</dbReference>
<accession>A0ABS7WKS2</accession>
<comment type="caution">
    <text evidence="2">The sequence shown here is derived from an EMBL/GenBank/DDBJ whole genome shotgun (WGS) entry which is preliminary data.</text>
</comment>
<dbReference type="RefSeq" id="WP_172406133.1">
    <property type="nucleotide sequence ID" value="NZ_JAGSGB010000001.1"/>
</dbReference>
<evidence type="ECO:0000256" key="1">
    <source>
        <dbReference type="SAM" id="MobiDB-lite"/>
    </source>
</evidence>
<evidence type="ECO:0000313" key="3">
    <source>
        <dbReference type="Proteomes" id="UP000824621"/>
    </source>
</evidence>
<keyword evidence="3" id="KW-1185">Reference proteome</keyword>
<reference evidence="2 3" key="1">
    <citation type="submission" date="2021-04" db="EMBL/GenBank/DDBJ databases">
        <authorList>
            <person name="Pira H."/>
            <person name="Risdian C."/>
            <person name="Wink J."/>
        </authorList>
    </citation>
    <scope>NUCLEOTIDE SEQUENCE [LARGE SCALE GENOMIC DNA]</scope>
    <source>
        <strain evidence="2 3">DSM 107782</strain>
    </source>
</reference>
<proteinExistence type="predicted"/>
<dbReference type="EMBL" id="JAGSGB010000001">
    <property type="protein sequence ID" value="MBZ6378213.1"/>
    <property type="molecule type" value="Genomic_DNA"/>
</dbReference>
<name>A0ABS7WKS2_9SPHN</name>
<feature type="compositionally biased region" description="Acidic residues" evidence="1">
    <location>
        <begin position="43"/>
        <end position="56"/>
    </location>
</feature>